<dbReference type="CDD" id="cd00170">
    <property type="entry name" value="SEC14"/>
    <property type="match status" value="1"/>
</dbReference>
<dbReference type="InterPro" id="IPR036865">
    <property type="entry name" value="CRAL-TRIO_dom_sf"/>
</dbReference>
<dbReference type="InterPro" id="IPR001251">
    <property type="entry name" value="CRAL-TRIO_dom"/>
</dbReference>
<evidence type="ECO:0000259" key="1">
    <source>
        <dbReference type="PROSITE" id="PS50191"/>
    </source>
</evidence>
<dbReference type="SMART" id="SM00516">
    <property type="entry name" value="SEC14"/>
    <property type="match status" value="1"/>
</dbReference>
<gene>
    <name evidence="2" type="ORF">PPAR00522_LOCUS20163</name>
</gene>
<dbReference type="PROSITE" id="PS50191">
    <property type="entry name" value="CRAL_TRIO"/>
    <property type="match status" value="1"/>
</dbReference>
<feature type="domain" description="CRAL-TRIO" evidence="1">
    <location>
        <begin position="66"/>
        <end position="211"/>
    </location>
</feature>
<protein>
    <recommendedName>
        <fullName evidence="1">CRAL-TRIO domain-containing protein</fullName>
    </recommendedName>
</protein>
<dbReference type="PANTHER" id="PTHR46277">
    <property type="entry name" value="OS03G0850700 PROTEIN"/>
    <property type="match status" value="1"/>
</dbReference>
<dbReference type="Pfam" id="PF00650">
    <property type="entry name" value="CRAL_TRIO"/>
    <property type="match status" value="1"/>
</dbReference>
<sequence>MLDADTQLQRINELKNKTSHQVLLSLKDGGEKHLEGIYERWLKARNWNVDHAARDLTNHSAWRKTGYDFQGHPIMLVIIRKHIPSESQSKRYIVYTMDTAFELGTRIPNWDGKLAGIFDLRGLTMANFDLETIKAVFDLLQNHYPERLDRLYIYGAPFIFHGMWRLIQPFVDPITRAKIRFVGVKELQVMTKDFPPKALPPEYGGSGMWIPVEGLRKQLEDGSFTVDSAVRSNNR</sequence>
<evidence type="ECO:0000313" key="2">
    <source>
        <dbReference type="EMBL" id="CAD8789456.1"/>
    </source>
</evidence>
<dbReference type="Gene3D" id="3.40.525.10">
    <property type="entry name" value="CRAL-TRIO lipid binding domain"/>
    <property type="match status" value="1"/>
</dbReference>
<organism evidence="2">
    <name type="scientific">Polytomella parva</name>
    <dbReference type="NCBI Taxonomy" id="51329"/>
    <lineage>
        <taxon>Eukaryota</taxon>
        <taxon>Viridiplantae</taxon>
        <taxon>Chlorophyta</taxon>
        <taxon>core chlorophytes</taxon>
        <taxon>Chlorophyceae</taxon>
        <taxon>CS clade</taxon>
        <taxon>Chlamydomonadales</taxon>
        <taxon>Chlamydomonadaceae</taxon>
        <taxon>Polytomella</taxon>
    </lineage>
</organism>
<dbReference type="SUPFAM" id="SSF46938">
    <property type="entry name" value="CRAL/TRIO N-terminal domain"/>
    <property type="match status" value="1"/>
</dbReference>
<dbReference type="AlphaFoldDB" id="A0A7S0VQ13"/>
<dbReference type="EMBL" id="HBFM01030907">
    <property type="protein sequence ID" value="CAD8789456.1"/>
    <property type="molecule type" value="Transcribed_RNA"/>
</dbReference>
<dbReference type="SUPFAM" id="SSF52087">
    <property type="entry name" value="CRAL/TRIO domain"/>
    <property type="match status" value="1"/>
</dbReference>
<dbReference type="PANTHER" id="PTHR46277:SF3">
    <property type="entry name" value="BINDING PROTEIN, PUTATIVE-RELATED"/>
    <property type="match status" value="1"/>
</dbReference>
<name>A0A7S0VQ13_9CHLO</name>
<accession>A0A7S0VQ13</accession>
<proteinExistence type="predicted"/>
<reference evidence="2" key="1">
    <citation type="submission" date="2021-01" db="EMBL/GenBank/DDBJ databases">
        <authorList>
            <person name="Corre E."/>
            <person name="Pelletier E."/>
            <person name="Niang G."/>
            <person name="Scheremetjew M."/>
            <person name="Finn R."/>
            <person name="Kale V."/>
            <person name="Holt S."/>
            <person name="Cochrane G."/>
            <person name="Meng A."/>
            <person name="Brown T."/>
            <person name="Cohen L."/>
        </authorList>
    </citation>
    <scope>NUCLEOTIDE SEQUENCE</scope>
    <source>
        <strain evidence="2">SAG 63-3</strain>
    </source>
</reference>
<dbReference type="Gene3D" id="1.10.8.20">
    <property type="entry name" value="N-terminal domain of phosphatidylinositol transfer protein sec14p"/>
    <property type="match status" value="1"/>
</dbReference>
<dbReference type="InterPro" id="IPR036273">
    <property type="entry name" value="CRAL/TRIO_N_dom_sf"/>
</dbReference>